<dbReference type="Gene3D" id="1.25.10.10">
    <property type="entry name" value="Leucine-rich Repeat Variant"/>
    <property type="match status" value="1"/>
</dbReference>
<dbReference type="InterPro" id="IPR011989">
    <property type="entry name" value="ARM-like"/>
</dbReference>
<dbReference type="InterPro" id="IPR016024">
    <property type="entry name" value="ARM-type_fold"/>
</dbReference>
<name>A9NQG9_PICSI</name>
<dbReference type="OMA" id="EYCKTIL"/>
<dbReference type="InterPro" id="IPR050693">
    <property type="entry name" value="Hsp70_NEF-Inhibitors"/>
</dbReference>
<dbReference type="GO" id="GO:0005783">
    <property type="term" value="C:endoplasmic reticulum"/>
    <property type="evidence" value="ECO:0007669"/>
    <property type="project" value="TreeGrafter"/>
</dbReference>
<accession>A9NQG9</accession>
<dbReference type="PANTHER" id="PTHR19316">
    <property type="entry name" value="PROTEIN FOLDING REGULATOR"/>
    <property type="match status" value="1"/>
</dbReference>
<reference evidence="3" key="1">
    <citation type="journal article" date="2008" name="BMC Genomics">
        <title>A conifer genomics resource of 200,000 spruce (Picea spp.) ESTs and 6,464 high-quality, sequence-finished full-length cDNAs for Sitka spruce (Picea sitchensis).</title>
        <authorList>
            <person name="Ralph S.G."/>
            <person name="Chun H.J."/>
            <person name="Kolosova N."/>
            <person name="Cooper D."/>
            <person name="Oddy C."/>
            <person name="Ritland C.E."/>
            <person name="Kirkpatrick R."/>
            <person name="Moore R."/>
            <person name="Barber S."/>
            <person name="Holt R.A."/>
            <person name="Jones S.J."/>
            <person name="Marra M.A."/>
            <person name="Douglas C.J."/>
            <person name="Ritland K."/>
            <person name="Bohlmann J."/>
        </authorList>
    </citation>
    <scope>NUCLEOTIDE SEQUENCE</scope>
    <source>
        <tissue evidence="3">Green portion of the leader tissue</tissue>
    </source>
</reference>
<keyword evidence="1" id="KW-0677">Repeat</keyword>
<dbReference type="Pfam" id="PF08609">
    <property type="entry name" value="Fes1"/>
    <property type="match status" value="1"/>
</dbReference>
<evidence type="ECO:0000259" key="2">
    <source>
        <dbReference type="Pfam" id="PF08609"/>
    </source>
</evidence>
<dbReference type="PANTHER" id="PTHR19316:SF18">
    <property type="entry name" value="HSP70-BINDING PROTEIN 1"/>
    <property type="match status" value="1"/>
</dbReference>
<evidence type="ECO:0000256" key="1">
    <source>
        <dbReference type="ARBA" id="ARBA00022737"/>
    </source>
</evidence>
<dbReference type="InterPro" id="IPR013918">
    <property type="entry name" value="Nucleotide_exch_fac_Fes1"/>
</dbReference>
<dbReference type="SUPFAM" id="SSF48371">
    <property type="entry name" value="ARM repeat"/>
    <property type="match status" value="1"/>
</dbReference>
<evidence type="ECO:0000313" key="3">
    <source>
        <dbReference type="EMBL" id="ABK22880.1"/>
    </source>
</evidence>
<dbReference type="GO" id="GO:0000774">
    <property type="term" value="F:adenyl-nucleotide exchange factor activity"/>
    <property type="evidence" value="ECO:0007669"/>
    <property type="project" value="TreeGrafter"/>
</dbReference>
<dbReference type="AlphaFoldDB" id="A9NQG9"/>
<feature type="domain" description="Nucleotide exchange factor Fes1" evidence="2">
    <location>
        <begin position="10"/>
        <end position="96"/>
    </location>
</feature>
<sequence length="189" mass="21066">MAGSNGPNWDGLLKWSLSHSDGTESTRQLSDEDRRWFMEAMQAQTMDVVKRMKEISIVMQTPQEVLEAQGVTVEEMEGLLEELQEHVESIDMANDLHTIGGLVPLLGYLKNPHASLRARAAEVVSTIVQNNPKSQQLVMEANGLELLLSNFISDSDITVRTKALGAISCKFNADIFMIFSDDLKYLIII</sequence>
<dbReference type="EMBL" id="EF083536">
    <property type="protein sequence ID" value="ABK22880.1"/>
    <property type="molecule type" value="mRNA"/>
</dbReference>
<protein>
    <recommendedName>
        <fullName evidence="2">Nucleotide exchange factor Fes1 domain-containing protein</fullName>
    </recommendedName>
</protein>
<organism evidence="3">
    <name type="scientific">Picea sitchensis</name>
    <name type="common">Sitka spruce</name>
    <name type="synonym">Pinus sitchensis</name>
    <dbReference type="NCBI Taxonomy" id="3332"/>
    <lineage>
        <taxon>Eukaryota</taxon>
        <taxon>Viridiplantae</taxon>
        <taxon>Streptophyta</taxon>
        <taxon>Embryophyta</taxon>
        <taxon>Tracheophyta</taxon>
        <taxon>Spermatophyta</taxon>
        <taxon>Pinopsida</taxon>
        <taxon>Pinidae</taxon>
        <taxon>Conifers I</taxon>
        <taxon>Pinales</taxon>
        <taxon>Pinaceae</taxon>
        <taxon>Picea</taxon>
    </lineage>
</organism>
<proteinExistence type="evidence at transcript level"/>